<accession>A0A1U7NC53</accession>
<dbReference type="Pfam" id="PF13551">
    <property type="entry name" value="HTH_29"/>
    <property type="match status" value="1"/>
</dbReference>
<keyword evidence="7" id="KW-1185">Reference proteome</keyword>
<dbReference type="Proteomes" id="UP000186657">
    <property type="component" value="Unassembled WGS sequence"/>
</dbReference>
<dbReference type="EMBL" id="MKZS01000001">
    <property type="protein sequence ID" value="OLT61342.1"/>
    <property type="molecule type" value="Genomic_DNA"/>
</dbReference>
<feature type="region of interest" description="Disordered" evidence="1">
    <location>
        <begin position="145"/>
        <end position="167"/>
    </location>
</feature>
<sequence length="167" mass="19581">MPKRLSLLPHLSCEELEERYRQASDAVERSQYQILWLLAKGKQTEEVREATGYSLRWIRVIAKRYNQQGEAGVGDGRHHNRGAEPLLDEIQQAQLLQAIEAPVDESGLWNGRKVADWMSRVLDRPVAPQRGWEYLKQMEFRLRLPRPEHQQQDPIKQEAWKKNCLSE</sequence>
<feature type="compositionally biased region" description="Basic and acidic residues" evidence="1">
    <location>
        <begin position="145"/>
        <end position="161"/>
    </location>
</feature>
<evidence type="ECO:0000313" key="7">
    <source>
        <dbReference type="Proteomes" id="UP000186657"/>
    </source>
</evidence>
<organism evidence="6 7">
    <name type="scientific">Moorena bouillonii PNG</name>
    <dbReference type="NCBI Taxonomy" id="568701"/>
    <lineage>
        <taxon>Bacteria</taxon>
        <taxon>Bacillati</taxon>
        <taxon>Cyanobacteriota</taxon>
        <taxon>Cyanophyceae</taxon>
        <taxon>Coleofasciculales</taxon>
        <taxon>Coleofasciculaceae</taxon>
        <taxon>Moorena</taxon>
    </lineage>
</organism>
<name>A0A1U7NC53_9CYAN</name>
<reference evidence="6 7" key="1">
    <citation type="submission" date="2016-10" db="EMBL/GenBank/DDBJ databases">
        <title>Comparative genomics uncovers the prolific and rare metabolic potential of the cyanobacterial genus Moorea.</title>
        <authorList>
            <person name="Leao T."/>
            <person name="Castelao G."/>
            <person name="Korobeynikov A."/>
            <person name="Monroe E.A."/>
            <person name="Podell S."/>
            <person name="Glukhov E."/>
            <person name="Allen E."/>
            <person name="Gerwick W.H."/>
            <person name="Gerwick L."/>
        </authorList>
    </citation>
    <scope>NUCLEOTIDE SEQUENCE [LARGE SCALE GENOMIC DNA]</scope>
    <source>
        <strain evidence="6 7">PNG5-198</strain>
    </source>
</reference>
<dbReference type="EMBL" id="MKZS01000001">
    <property type="protein sequence ID" value="OLT58241.1"/>
    <property type="molecule type" value="Genomic_DNA"/>
</dbReference>
<proteinExistence type="predicted"/>
<evidence type="ECO:0000313" key="3">
    <source>
        <dbReference type="EMBL" id="OLT58241.1"/>
    </source>
</evidence>
<dbReference type="Pfam" id="PF13592">
    <property type="entry name" value="HTH_33"/>
    <property type="match status" value="1"/>
</dbReference>
<protein>
    <recommendedName>
        <fullName evidence="2">Winged helix-turn helix domain-containing protein</fullName>
    </recommendedName>
</protein>
<evidence type="ECO:0000256" key="1">
    <source>
        <dbReference type="SAM" id="MobiDB-lite"/>
    </source>
</evidence>
<dbReference type="AlphaFoldDB" id="A0A1U7NC53"/>
<gene>
    <name evidence="3" type="ORF">BJP37_03435</name>
    <name evidence="4" type="ORF">BJP37_15585</name>
    <name evidence="5" type="ORF">BJP37_22345</name>
    <name evidence="6" type="ORF">BJP37_27110</name>
</gene>
<evidence type="ECO:0000259" key="2">
    <source>
        <dbReference type="Pfam" id="PF13592"/>
    </source>
</evidence>
<dbReference type="EMBL" id="MKZS01000001">
    <property type="protein sequence ID" value="OLT63523.1"/>
    <property type="molecule type" value="Genomic_DNA"/>
</dbReference>
<evidence type="ECO:0000313" key="4">
    <source>
        <dbReference type="EMBL" id="OLT60235.1"/>
    </source>
</evidence>
<evidence type="ECO:0000313" key="5">
    <source>
        <dbReference type="EMBL" id="OLT61342.1"/>
    </source>
</evidence>
<comment type="caution">
    <text evidence="6">The sequence shown here is derived from an EMBL/GenBank/DDBJ whole genome shotgun (WGS) entry which is preliminary data.</text>
</comment>
<dbReference type="EMBL" id="MKZS01000001">
    <property type="protein sequence ID" value="OLT60235.1"/>
    <property type="molecule type" value="Genomic_DNA"/>
</dbReference>
<feature type="domain" description="Winged helix-turn helix" evidence="2">
    <location>
        <begin position="107"/>
        <end position="163"/>
    </location>
</feature>
<evidence type="ECO:0000313" key="6">
    <source>
        <dbReference type="EMBL" id="OLT63523.1"/>
    </source>
</evidence>
<dbReference type="InterPro" id="IPR025959">
    <property type="entry name" value="Winged_HTH_dom"/>
</dbReference>